<dbReference type="PROSITE" id="PS01133">
    <property type="entry name" value="UPF0017"/>
    <property type="match status" value="1"/>
</dbReference>
<dbReference type="Pfam" id="PF00561">
    <property type="entry name" value="Abhydrolase_1"/>
    <property type="match status" value="1"/>
</dbReference>
<dbReference type="NCBIfam" id="NF008218">
    <property type="entry name" value="PRK10985.1"/>
    <property type="match status" value="1"/>
</dbReference>
<gene>
    <name evidence="6" type="ORF">HER31_13610</name>
</gene>
<dbReference type="InterPro" id="IPR029058">
    <property type="entry name" value="AB_hydrolase_fold"/>
</dbReference>
<feature type="active site" description="Charge relay system" evidence="4">
    <location>
        <position position="291"/>
    </location>
</feature>
<evidence type="ECO:0000259" key="5">
    <source>
        <dbReference type="Pfam" id="PF00561"/>
    </source>
</evidence>
<feature type="domain" description="AB hydrolase-1" evidence="5">
    <location>
        <begin position="60"/>
        <end position="295"/>
    </location>
</feature>
<dbReference type="RefSeq" id="WP_168661221.1">
    <property type="nucleotide sequence ID" value="NZ_CP051180.1"/>
</dbReference>
<keyword evidence="7" id="KW-1185">Reference proteome</keyword>
<dbReference type="Gene3D" id="3.40.50.1820">
    <property type="entry name" value="alpha/beta hydrolase"/>
    <property type="match status" value="1"/>
</dbReference>
<feature type="active site" description="Charge relay system" evidence="4">
    <location>
        <position position="140"/>
    </location>
</feature>
<dbReference type="PIRSF" id="PIRSF005211">
    <property type="entry name" value="Ab_hydro_YheT"/>
    <property type="match status" value="1"/>
</dbReference>
<evidence type="ECO:0000313" key="6">
    <source>
        <dbReference type="EMBL" id="QIZ77843.1"/>
    </source>
</evidence>
<dbReference type="SUPFAM" id="SSF53474">
    <property type="entry name" value="alpha/beta-Hydrolases"/>
    <property type="match status" value="1"/>
</dbReference>
<dbReference type="InterPro" id="IPR050960">
    <property type="entry name" value="AB_hydrolase_4_sf"/>
</dbReference>
<evidence type="ECO:0000256" key="1">
    <source>
        <dbReference type="ARBA" id="ARBA00010884"/>
    </source>
</evidence>
<evidence type="ECO:0000256" key="2">
    <source>
        <dbReference type="ARBA" id="ARBA00022487"/>
    </source>
</evidence>
<dbReference type="KEGG" id="fes:HER31_13610"/>
<proteinExistence type="inferred from homology"/>
<dbReference type="PANTHER" id="PTHR10794">
    <property type="entry name" value="ABHYDROLASE DOMAIN-CONTAINING PROTEIN"/>
    <property type="match status" value="1"/>
</dbReference>
<sequence length="323" mass="36679">MDLVNEFYPNRFWRNPHLQTIWPLVCRPRRAPRLTRQRLELADGDFLDLDWLIRPEQQQPILLLIHGLEGNADSHYIRRMLLQAQHVGQAVVVMHQRSCSGEMNRLLRSYHSGASDDIAAVVATLQQHYPQSPLWAVGYSLGGNQLAKYLGETATSSGLERAAVVSAPLELAACAKRMEAGFSRIYQRRLLKQMQQKTEQKLAMFPQFTLPQPVTSLNTFYQFDDVVTAPTNGFDDAPDYYRRASGKPYIAQIETPTLLLHALDDPFMTEAVVPEQIAPAVTMELHPYGGHVGFIAGGWPWAPKFYLEQRLFDFFNNNAVQPN</sequence>
<dbReference type="Proteomes" id="UP000501602">
    <property type="component" value="Chromosome"/>
</dbReference>
<keyword evidence="3 6" id="KW-0378">Hydrolase</keyword>
<evidence type="ECO:0000256" key="4">
    <source>
        <dbReference type="PIRSR" id="PIRSR005211-1"/>
    </source>
</evidence>
<dbReference type="GO" id="GO:0047372">
    <property type="term" value="F:monoacylglycerol lipase activity"/>
    <property type="evidence" value="ECO:0007669"/>
    <property type="project" value="TreeGrafter"/>
</dbReference>
<evidence type="ECO:0000256" key="3">
    <source>
        <dbReference type="ARBA" id="ARBA00022801"/>
    </source>
</evidence>
<reference evidence="6 7" key="1">
    <citation type="submission" date="2020-04" db="EMBL/GenBank/DDBJ databases">
        <title>Ferrimonas sp. S7 isolated from sea water.</title>
        <authorList>
            <person name="Bae S.S."/>
            <person name="Baek K."/>
        </authorList>
    </citation>
    <scope>NUCLEOTIDE SEQUENCE [LARGE SCALE GENOMIC DNA]</scope>
    <source>
        <strain evidence="6 7">S7</strain>
    </source>
</reference>
<dbReference type="InterPro" id="IPR000952">
    <property type="entry name" value="AB_hydrolase_4_CS"/>
</dbReference>
<keyword evidence="2" id="KW-0719">Serine esterase</keyword>
<feature type="active site" description="Charge relay system" evidence="4">
    <location>
        <position position="265"/>
    </location>
</feature>
<organism evidence="6 7">
    <name type="scientific">Ferrimonas lipolytica</name>
    <dbReference type="NCBI Taxonomy" id="2724191"/>
    <lineage>
        <taxon>Bacteria</taxon>
        <taxon>Pseudomonadati</taxon>
        <taxon>Pseudomonadota</taxon>
        <taxon>Gammaproteobacteria</taxon>
        <taxon>Alteromonadales</taxon>
        <taxon>Ferrimonadaceae</taxon>
        <taxon>Ferrimonas</taxon>
    </lineage>
</organism>
<dbReference type="InterPro" id="IPR000073">
    <property type="entry name" value="AB_hydrolase_1"/>
</dbReference>
<dbReference type="EMBL" id="CP051180">
    <property type="protein sequence ID" value="QIZ77843.1"/>
    <property type="molecule type" value="Genomic_DNA"/>
</dbReference>
<accession>A0A6H1UHQ3</accession>
<dbReference type="AlphaFoldDB" id="A0A6H1UHQ3"/>
<comment type="similarity">
    <text evidence="1">Belongs to the AB hydrolase superfamily. AB hydrolase 4 family.</text>
</comment>
<name>A0A6H1UHQ3_9GAMM</name>
<protein>
    <submittedName>
        <fullName evidence="6">Hydrolase</fullName>
    </submittedName>
</protein>
<dbReference type="InterPro" id="IPR012020">
    <property type="entry name" value="ABHD4"/>
</dbReference>
<evidence type="ECO:0000313" key="7">
    <source>
        <dbReference type="Proteomes" id="UP000501602"/>
    </source>
</evidence>
<dbReference type="GO" id="GO:0034338">
    <property type="term" value="F:short-chain carboxylesterase activity"/>
    <property type="evidence" value="ECO:0007669"/>
    <property type="project" value="TreeGrafter"/>
</dbReference>
<dbReference type="PANTHER" id="PTHR10794:SF94">
    <property type="entry name" value="ESTERASE YHET-RELATED"/>
    <property type="match status" value="1"/>
</dbReference>